<dbReference type="InterPro" id="IPR050327">
    <property type="entry name" value="Proton-linked_MCT"/>
</dbReference>
<feature type="transmembrane region" description="Helical" evidence="3">
    <location>
        <begin position="332"/>
        <end position="350"/>
    </location>
</feature>
<organism evidence="4 5">
    <name type="scientific">Penicillium olsonii</name>
    <dbReference type="NCBI Taxonomy" id="99116"/>
    <lineage>
        <taxon>Eukaryota</taxon>
        <taxon>Fungi</taxon>
        <taxon>Dikarya</taxon>
        <taxon>Ascomycota</taxon>
        <taxon>Pezizomycotina</taxon>
        <taxon>Eurotiomycetes</taxon>
        <taxon>Eurotiomycetidae</taxon>
        <taxon>Eurotiales</taxon>
        <taxon>Aspergillaceae</taxon>
        <taxon>Penicillium</taxon>
    </lineage>
</organism>
<dbReference type="OrthoDB" id="6499973at2759"/>
<dbReference type="AlphaFoldDB" id="A0A9W4I0P6"/>
<gene>
    <name evidence="4" type="ORF">POLS_LOCUS7236</name>
</gene>
<comment type="caution">
    <text evidence="4">The sequence shown here is derived from an EMBL/GenBank/DDBJ whole genome shotgun (WGS) entry which is preliminary data.</text>
</comment>
<comment type="similarity">
    <text evidence="2">Belongs to the major facilitator superfamily. Monocarboxylate porter (TC 2.A.1.13) family.</text>
</comment>
<comment type="subcellular location">
    <subcellularLocation>
        <location evidence="1">Membrane</location>
        <topology evidence="1">Multi-pass membrane protein</topology>
    </subcellularLocation>
</comment>
<evidence type="ECO:0000256" key="3">
    <source>
        <dbReference type="SAM" id="Phobius"/>
    </source>
</evidence>
<feature type="transmembrane region" description="Helical" evidence="3">
    <location>
        <begin position="161"/>
        <end position="183"/>
    </location>
</feature>
<dbReference type="Gene3D" id="1.20.1250.20">
    <property type="entry name" value="MFS general substrate transporter like domains"/>
    <property type="match status" value="2"/>
</dbReference>
<dbReference type="Proteomes" id="UP001153618">
    <property type="component" value="Unassembled WGS sequence"/>
</dbReference>
<name>A0A9W4I0P6_PENOL</name>
<feature type="transmembrane region" description="Helical" evidence="3">
    <location>
        <begin position="97"/>
        <end position="118"/>
    </location>
</feature>
<proteinExistence type="inferred from homology"/>
<dbReference type="PANTHER" id="PTHR11360:SF130">
    <property type="entry name" value="MAJOR FACILITATOR SUPERFAMILY (MFS) PROFILE DOMAIN-CONTAINING PROTEIN-RELATED"/>
    <property type="match status" value="1"/>
</dbReference>
<dbReference type="SUPFAM" id="SSF103473">
    <property type="entry name" value="MFS general substrate transporter"/>
    <property type="match status" value="1"/>
</dbReference>
<keyword evidence="3" id="KW-0812">Transmembrane</keyword>
<feature type="transmembrane region" description="Helical" evidence="3">
    <location>
        <begin position="130"/>
        <end position="149"/>
    </location>
</feature>
<feature type="transmembrane region" description="Helical" evidence="3">
    <location>
        <begin position="204"/>
        <end position="226"/>
    </location>
</feature>
<evidence type="ECO:0008006" key="6">
    <source>
        <dbReference type="Google" id="ProtNLM"/>
    </source>
</evidence>
<dbReference type="PANTHER" id="PTHR11360">
    <property type="entry name" value="MONOCARBOXYLATE TRANSPORTER"/>
    <property type="match status" value="1"/>
</dbReference>
<evidence type="ECO:0000313" key="5">
    <source>
        <dbReference type="Proteomes" id="UP001153618"/>
    </source>
</evidence>
<feature type="transmembrane region" description="Helical" evidence="3">
    <location>
        <begin position="265"/>
        <end position="289"/>
    </location>
</feature>
<dbReference type="Pfam" id="PF07690">
    <property type="entry name" value="MFS_1"/>
    <property type="match status" value="1"/>
</dbReference>
<dbReference type="EMBL" id="CAJVOS010000044">
    <property type="protein sequence ID" value="CAG8190687.1"/>
    <property type="molecule type" value="Genomic_DNA"/>
</dbReference>
<evidence type="ECO:0000256" key="2">
    <source>
        <dbReference type="ARBA" id="ARBA00006727"/>
    </source>
</evidence>
<keyword evidence="5" id="KW-1185">Reference proteome</keyword>
<keyword evidence="3" id="KW-1133">Transmembrane helix</keyword>
<feature type="transmembrane region" description="Helical" evidence="3">
    <location>
        <begin position="43"/>
        <end position="61"/>
    </location>
</feature>
<dbReference type="GO" id="GO:0016020">
    <property type="term" value="C:membrane"/>
    <property type="evidence" value="ECO:0007669"/>
    <property type="project" value="UniProtKB-SubCell"/>
</dbReference>
<sequence>MIYHQPTPVRTKTLWTPALQPGSSFGLFQTNYTEDLHRPSSDILWIGSTRIFFLFFGGIFSGRLTDGGYFKTVFTLGAIIQLIGIFTSSASKSYYRILLSQGVCTGLDNGLILCPALTILSQYFKARRGIAIAIAVSGSGTGGIIFPAIANSTLNLYGTGWTLRIFGFITLVTHIPCILWLKPRLPPRKSGPLIELSALKEKPYVFFNLAMFFNFLGLYFTFFYLGSYAREVLGASTPVSTDLLLILNGIGILGRLIPSYLADRYLGLLNCMIPTNLSACVLMYSWAAVDTIGGLYGFDTIYGFFAAGVQSLFPAVLSALTGDPTKIGTRMGMTFADVGVSCLVGLPISGQLITANPNGQYLYAQMAAGTFLLLGTAFMLFACLALAGPTRQMAV</sequence>
<evidence type="ECO:0000256" key="1">
    <source>
        <dbReference type="ARBA" id="ARBA00004141"/>
    </source>
</evidence>
<evidence type="ECO:0000313" key="4">
    <source>
        <dbReference type="EMBL" id="CAG8190687.1"/>
    </source>
</evidence>
<dbReference type="GO" id="GO:0022857">
    <property type="term" value="F:transmembrane transporter activity"/>
    <property type="evidence" value="ECO:0007669"/>
    <property type="project" value="InterPro"/>
</dbReference>
<reference evidence="4" key="1">
    <citation type="submission" date="2021-07" db="EMBL/GenBank/DDBJ databases">
        <authorList>
            <person name="Branca A.L. A."/>
        </authorList>
    </citation>
    <scope>NUCLEOTIDE SEQUENCE</scope>
</reference>
<accession>A0A9W4I0P6</accession>
<feature type="transmembrane region" description="Helical" evidence="3">
    <location>
        <begin position="301"/>
        <end position="320"/>
    </location>
</feature>
<dbReference type="InterPro" id="IPR036259">
    <property type="entry name" value="MFS_trans_sf"/>
</dbReference>
<feature type="transmembrane region" description="Helical" evidence="3">
    <location>
        <begin position="73"/>
        <end position="91"/>
    </location>
</feature>
<protein>
    <recommendedName>
        <fullName evidence="6">Major facilitator superfamily (MFS) profile domain-containing protein</fullName>
    </recommendedName>
</protein>
<feature type="transmembrane region" description="Helical" evidence="3">
    <location>
        <begin position="362"/>
        <end position="387"/>
    </location>
</feature>
<keyword evidence="3" id="KW-0472">Membrane</keyword>
<feature type="transmembrane region" description="Helical" evidence="3">
    <location>
        <begin position="232"/>
        <end position="253"/>
    </location>
</feature>
<dbReference type="InterPro" id="IPR011701">
    <property type="entry name" value="MFS"/>
</dbReference>